<reference evidence="6 7" key="1">
    <citation type="submission" date="2021-02" db="EMBL/GenBank/DDBJ databases">
        <title>Porcisia hertigi Genome sequencing and assembly.</title>
        <authorList>
            <person name="Almutairi H."/>
            <person name="Gatherer D."/>
        </authorList>
    </citation>
    <scope>NUCLEOTIDE SEQUENCE [LARGE SCALE GENOMIC DNA]</scope>
    <source>
        <strain evidence="6 7">C119</strain>
    </source>
</reference>
<dbReference type="Pfam" id="PF00571">
    <property type="entry name" value="CBS"/>
    <property type="match status" value="1"/>
</dbReference>
<dbReference type="GO" id="GO:0010960">
    <property type="term" value="P:magnesium ion homeostasis"/>
    <property type="evidence" value="ECO:0007669"/>
    <property type="project" value="InterPro"/>
</dbReference>
<evidence type="ECO:0000256" key="2">
    <source>
        <dbReference type="PROSITE-ProRule" id="PRU01193"/>
    </source>
</evidence>
<keyword evidence="2 4" id="KW-0472">Membrane</keyword>
<comment type="caution">
    <text evidence="6">The sequence shown here is derived from an EMBL/GenBank/DDBJ whole genome shotgun (WGS) entry which is preliminary data.</text>
</comment>
<evidence type="ECO:0000313" key="6">
    <source>
        <dbReference type="EMBL" id="KAG5498805.1"/>
    </source>
</evidence>
<feature type="domain" description="CNNM transmembrane" evidence="5">
    <location>
        <begin position="15"/>
        <end position="195"/>
    </location>
</feature>
<evidence type="ECO:0000256" key="1">
    <source>
        <dbReference type="ARBA" id="ARBA00022737"/>
    </source>
</evidence>
<dbReference type="InterPro" id="IPR002550">
    <property type="entry name" value="CNNM"/>
</dbReference>
<dbReference type="InterPro" id="IPR045095">
    <property type="entry name" value="ACDP"/>
</dbReference>
<keyword evidence="2 4" id="KW-0812">Transmembrane</keyword>
<dbReference type="InterPro" id="IPR000644">
    <property type="entry name" value="CBS_dom"/>
</dbReference>
<dbReference type="EMBL" id="JAFJZO010000030">
    <property type="protein sequence ID" value="KAG5498805.1"/>
    <property type="molecule type" value="Genomic_DNA"/>
</dbReference>
<feature type="region of interest" description="Disordered" evidence="3">
    <location>
        <begin position="470"/>
        <end position="491"/>
    </location>
</feature>
<dbReference type="KEGG" id="phet:94289192"/>
<dbReference type="PANTHER" id="PTHR12064">
    <property type="entry name" value="METAL TRANSPORTER CNNM"/>
    <property type="match status" value="1"/>
</dbReference>
<dbReference type="GO" id="GO:0016020">
    <property type="term" value="C:membrane"/>
    <property type="evidence" value="ECO:0007669"/>
    <property type="project" value="UniProtKB-UniRule"/>
</dbReference>
<dbReference type="Proteomes" id="UP000674318">
    <property type="component" value="Unassembled WGS sequence"/>
</dbReference>
<dbReference type="AlphaFoldDB" id="A0A836IMR8"/>
<dbReference type="GO" id="GO:0005737">
    <property type="term" value="C:cytoplasm"/>
    <property type="evidence" value="ECO:0007669"/>
    <property type="project" value="TreeGrafter"/>
</dbReference>
<dbReference type="Pfam" id="PF01595">
    <property type="entry name" value="CNNM"/>
    <property type="match status" value="1"/>
</dbReference>
<keyword evidence="7" id="KW-1185">Reference proteome</keyword>
<dbReference type="Gene3D" id="3.10.580.10">
    <property type="entry name" value="CBS-domain"/>
    <property type="match status" value="1"/>
</dbReference>
<evidence type="ECO:0000256" key="4">
    <source>
        <dbReference type="SAM" id="Phobius"/>
    </source>
</evidence>
<organism evidence="6 7">
    <name type="scientific">Porcisia hertigi</name>
    <dbReference type="NCBI Taxonomy" id="2761500"/>
    <lineage>
        <taxon>Eukaryota</taxon>
        <taxon>Discoba</taxon>
        <taxon>Euglenozoa</taxon>
        <taxon>Kinetoplastea</taxon>
        <taxon>Metakinetoplastina</taxon>
        <taxon>Trypanosomatida</taxon>
        <taxon>Trypanosomatidae</taxon>
        <taxon>Leishmaniinae</taxon>
        <taxon>Porcisia</taxon>
    </lineage>
</organism>
<evidence type="ECO:0000256" key="3">
    <source>
        <dbReference type="SAM" id="MobiDB-lite"/>
    </source>
</evidence>
<name>A0A836IMR8_9TRYP</name>
<feature type="transmembrane region" description="Helical" evidence="4">
    <location>
        <begin position="78"/>
        <end position="98"/>
    </location>
</feature>
<keyword evidence="2 4" id="KW-1133">Transmembrane helix</keyword>
<keyword evidence="1" id="KW-0677">Repeat</keyword>
<dbReference type="PROSITE" id="PS51846">
    <property type="entry name" value="CNNM"/>
    <property type="match status" value="1"/>
</dbReference>
<dbReference type="RefSeq" id="XP_067755559.1">
    <property type="nucleotide sequence ID" value="XM_067899115.1"/>
</dbReference>
<dbReference type="InterPro" id="IPR046342">
    <property type="entry name" value="CBS_dom_sf"/>
</dbReference>
<proteinExistence type="predicted"/>
<feature type="transmembrane region" description="Helical" evidence="4">
    <location>
        <begin position="20"/>
        <end position="44"/>
    </location>
</feature>
<feature type="transmembrane region" description="Helical" evidence="4">
    <location>
        <begin position="104"/>
        <end position="127"/>
    </location>
</feature>
<dbReference type="GeneID" id="94289192"/>
<feature type="transmembrane region" description="Helical" evidence="4">
    <location>
        <begin position="134"/>
        <end position="154"/>
    </location>
</feature>
<dbReference type="SUPFAM" id="SSF54631">
    <property type="entry name" value="CBS-domain pair"/>
    <property type="match status" value="1"/>
</dbReference>
<dbReference type="OrthoDB" id="5353557at2759"/>
<feature type="compositionally biased region" description="Basic and acidic residues" evidence="3">
    <location>
        <begin position="481"/>
        <end position="491"/>
    </location>
</feature>
<evidence type="ECO:0000313" key="7">
    <source>
        <dbReference type="Proteomes" id="UP000674318"/>
    </source>
</evidence>
<evidence type="ECO:0000259" key="5">
    <source>
        <dbReference type="PROSITE" id="PS51846"/>
    </source>
</evidence>
<dbReference type="PANTHER" id="PTHR12064:SF97">
    <property type="entry name" value="METAL TRANSPORTER CNNM-5"/>
    <property type="match status" value="1"/>
</dbReference>
<accession>A0A836IMR8</accession>
<sequence length="491" mass="53677">MESAHSPEHGEESLSRTQVFWYTIASVICVLGAGIFVGLQIALFSIDRLFLRVLTTTGTPKERHQAHLLLNVLKLQHWTLVALVLMNAVFVMTLPILLETMFDELTALIVSITAVLFAGEVVPLAVFVRWAVPLCAYFIHAIWFAIIVTAPLSYPIGKLLDKVLGHGEGPIDREELVALIVGPHMEENEAAVTVTESTSVRVGDHSGGGAQATREENSAHQLRESEVKMLQAAMLLSTDTVRQHLRTKAGDAFMLSSADSLDRKTILRILTAGYSRVPVYFGDDRRHIIGALIVNSLVSLCFSQPDPPPLVSDYPLREVMRLSQESSLYDAYLAFRNGSSNMAAIYDTSGSMVGLLTLNDVLATLYSTDPVAPVALSEQYLRRQPKMVELVKSMKYLQATNRVSSMSLNANQFAGRDPTNIQREHAPHRVVTADTTLSSAPNDSQPVTPVSPLPLFVPPVVNSFVADFSPTMTESTPLGERTADRGDANLG</sequence>
<dbReference type="GO" id="GO:0030026">
    <property type="term" value="P:intracellular manganese ion homeostasis"/>
    <property type="evidence" value="ECO:0007669"/>
    <property type="project" value="TreeGrafter"/>
</dbReference>
<protein>
    <recommendedName>
        <fullName evidence="5">CNNM transmembrane domain-containing protein</fullName>
    </recommendedName>
</protein>
<gene>
    <name evidence="6" type="ORF">JKF63_03094</name>
</gene>